<evidence type="ECO:0000313" key="9">
    <source>
        <dbReference type="EMBL" id="RDS77155.1"/>
    </source>
</evidence>
<proteinExistence type="inferred from homology"/>
<evidence type="ECO:0000313" key="10">
    <source>
        <dbReference type="Proteomes" id="UP000254101"/>
    </source>
</evidence>
<gene>
    <name evidence="9" type="ORF">DL238_05695</name>
</gene>
<comment type="caution">
    <text evidence="9">The sequence shown here is derived from an EMBL/GenBank/DDBJ whole genome shotgun (WGS) entry which is preliminary data.</text>
</comment>
<keyword evidence="3" id="KW-0812">Transmembrane</keyword>
<sequence length="224" mass="23978">MAYRTFVRSILLALGLVALSGCGINSVPTAEEEAKARWADVQSAYQRRADLIPNLVEVVRGAASSEEEILTQVIEARASATQTQLTTDDLNDPQAIQRFDQAQSQLGGALSRLLVTVERYPELQSQARFADLMVQLEGTENRIEVARNRYNEAVQNYNTTIRTFPATIAANVIYGAEPMEGFQAEAGSEVAPDVDLSDLSGGGNAAAPANDNSAEGQAATGTDN</sequence>
<accession>A0A395LKB5</accession>
<evidence type="ECO:0000256" key="5">
    <source>
        <dbReference type="ARBA" id="ARBA00023136"/>
    </source>
</evidence>
<dbReference type="PROSITE" id="PS51257">
    <property type="entry name" value="PROKAR_LIPOPROTEIN"/>
    <property type="match status" value="1"/>
</dbReference>
<evidence type="ECO:0000256" key="3">
    <source>
        <dbReference type="ARBA" id="ARBA00022692"/>
    </source>
</evidence>
<dbReference type="InterPro" id="IPR023353">
    <property type="entry name" value="LemA-like_dom_sf"/>
</dbReference>
<dbReference type="SUPFAM" id="SSF140478">
    <property type="entry name" value="LemA-like"/>
    <property type="match status" value="1"/>
</dbReference>
<keyword evidence="8" id="KW-0732">Signal</keyword>
<keyword evidence="10" id="KW-1185">Reference proteome</keyword>
<keyword evidence="4" id="KW-1133">Transmembrane helix</keyword>
<keyword evidence="5" id="KW-0472">Membrane</keyword>
<comment type="subcellular location">
    <subcellularLocation>
        <location evidence="1">Membrane</location>
        <topology evidence="1">Single-pass membrane protein</topology>
    </subcellularLocation>
</comment>
<organism evidence="9 10">
    <name type="scientific">Alteriqipengyuania lutimaris</name>
    <dbReference type="NCBI Taxonomy" id="1538146"/>
    <lineage>
        <taxon>Bacteria</taxon>
        <taxon>Pseudomonadati</taxon>
        <taxon>Pseudomonadota</taxon>
        <taxon>Alphaproteobacteria</taxon>
        <taxon>Sphingomonadales</taxon>
        <taxon>Erythrobacteraceae</taxon>
        <taxon>Alteriqipengyuania</taxon>
    </lineage>
</organism>
<dbReference type="OrthoDB" id="9804152at2"/>
<protein>
    <submittedName>
        <fullName evidence="9">LemA family protein</fullName>
    </submittedName>
</protein>
<evidence type="ECO:0000256" key="8">
    <source>
        <dbReference type="SAM" id="SignalP"/>
    </source>
</evidence>
<dbReference type="AlphaFoldDB" id="A0A395LKB5"/>
<feature type="chain" id="PRO_5017262946" evidence="8">
    <location>
        <begin position="21"/>
        <end position="224"/>
    </location>
</feature>
<evidence type="ECO:0000256" key="2">
    <source>
        <dbReference type="ARBA" id="ARBA00008854"/>
    </source>
</evidence>
<dbReference type="Proteomes" id="UP000254101">
    <property type="component" value="Unassembled WGS sequence"/>
</dbReference>
<dbReference type="RefSeq" id="WP_115491375.1">
    <property type="nucleotide sequence ID" value="NZ_JACHWW010000001.1"/>
</dbReference>
<reference evidence="9 10" key="1">
    <citation type="submission" date="2018-07" db="EMBL/GenBank/DDBJ databases">
        <title>Erythrobacter nanhaiensis sp. nov., a novel member of the genus Erythrobacter isolated from the South China Sea.</title>
        <authorList>
            <person name="Chen X."/>
            <person name="Liu J."/>
        </authorList>
    </citation>
    <scope>NUCLEOTIDE SEQUENCE [LARGE SCALE GENOMIC DNA]</scope>
    <source>
        <strain evidence="9 10">S-5</strain>
    </source>
</reference>
<dbReference type="Gene3D" id="1.20.1440.20">
    <property type="entry name" value="LemA-like domain"/>
    <property type="match status" value="1"/>
</dbReference>
<comment type="similarity">
    <text evidence="2">Belongs to the LemA family.</text>
</comment>
<keyword evidence="6" id="KW-0175">Coiled coil</keyword>
<dbReference type="GO" id="GO:0016020">
    <property type="term" value="C:membrane"/>
    <property type="evidence" value="ECO:0007669"/>
    <property type="project" value="UniProtKB-SubCell"/>
</dbReference>
<feature type="region of interest" description="Disordered" evidence="7">
    <location>
        <begin position="184"/>
        <end position="224"/>
    </location>
</feature>
<feature type="coiled-coil region" evidence="6">
    <location>
        <begin position="129"/>
        <end position="156"/>
    </location>
</feature>
<evidence type="ECO:0000256" key="6">
    <source>
        <dbReference type="SAM" id="Coils"/>
    </source>
</evidence>
<evidence type="ECO:0000256" key="4">
    <source>
        <dbReference type="ARBA" id="ARBA00022989"/>
    </source>
</evidence>
<dbReference type="Pfam" id="PF04011">
    <property type="entry name" value="LemA"/>
    <property type="match status" value="1"/>
</dbReference>
<feature type="signal peptide" evidence="8">
    <location>
        <begin position="1"/>
        <end position="20"/>
    </location>
</feature>
<evidence type="ECO:0000256" key="1">
    <source>
        <dbReference type="ARBA" id="ARBA00004167"/>
    </source>
</evidence>
<dbReference type="EMBL" id="QRBB01000001">
    <property type="protein sequence ID" value="RDS77155.1"/>
    <property type="molecule type" value="Genomic_DNA"/>
</dbReference>
<evidence type="ECO:0000256" key="7">
    <source>
        <dbReference type="SAM" id="MobiDB-lite"/>
    </source>
</evidence>
<dbReference type="PANTHER" id="PTHR34478:SF2">
    <property type="entry name" value="MEMBRANE PROTEIN"/>
    <property type="match status" value="1"/>
</dbReference>
<name>A0A395LKB5_9SPHN</name>
<feature type="compositionally biased region" description="Low complexity" evidence="7">
    <location>
        <begin position="205"/>
        <end position="214"/>
    </location>
</feature>
<dbReference type="PANTHER" id="PTHR34478">
    <property type="entry name" value="PROTEIN LEMA"/>
    <property type="match status" value="1"/>
</dbReference>
<dbReference type="InterPro" id="IPR007156">
    <property type="entry name" value="MamQ_LemA"/>
</dbReference>